<dbReference type="Proteomes" id="UP000095558">
    <property type="component" value="Unassembled WGS sequence"/>
</dbReference>
<organism evidence="2 3">
    <name type="scientific">Clostridium disporicum</name>
    <dbReference type="NCBI Taxonomy" id="84024"/>
    <lineage>
        <taxon>Bacteria</taxon>
        <taxon>Bacillati</taxon>
        <taxon>Bacillota</taxon>
        <taxon>Clostridia</taxon>
        <taxon>Eubacteriales</taxon>
        <taxon>Clostridiaceae</taxon>
        <taxon>Clostridium</taxon>
    </lineage>
</organism>
<dbReference type="InterPro" id="IPR013597">
    <property type="entry name" value="Mat_intron_G2"/>
</dbReference>
<dbReference type="AlphaFoldDB" id="A0A174C616"/>
<keyword evidence="2" id="KW-0548">Nucleotidyltransferase</keyword>
<evidence type="ECO:0000313" key="3">
    <source>
        <dbReference type="Proteomes" id="UP000095558"/>
    </source>
</evidence>
<dbReference type="EMBL" id="CYZV01000013">
    <property type="protein sequence ID" value="CUO08584.1"/>
    <property type="molecule type" value="Genomic_DNA"/>
</dbReference>
<protein>
    <submittedName>
        <fullName evidence="2">RNA-directed DNA polymerase</fullName>
    </submittedName>
</protein>
<dbReference type="Pfam" id="PF08388">
    <property type="entry name" value="GIIM"/>
    <property type="match status" value="1"/>
</dbReference>
<reference evidence="2 3" key="1">
    <citation type="submission" date="2015-09" db="EMBL/GenBank/DDBJ databases">
        <authorList>
            <consortium name="Pathogen Informatics"/>
        </authorList>
    </citation>
    <scope>NUCLEOTIDE SEQUENCE [LARGE SCALE GENOMIC DNA]</scope>
    <source>
        <strain evidence="2 3">2789STDY5834855</strain>
    </source>
</reference>
<name>A0A174C616_9CLOT</name>
<evidence type="ECO:0000259" key="1">
    <source>
        <dbReference type="Pfam" id="PF08388"/>
    </source>
</evidence>
<proteinExistence type="predicted"/>
<sequence>MTLEQRIIKMNQINIGWINYYGIAKCKGIAQQLDKWIRQRLRMCIWKQWKKVKTRYKNLKKLGLNHYQAIKFANTRKGYWRTANSAISNTTLTNQFFTDLGLKSLTHQYIKIH</sequence>
<gene>
    <name evidence="2" type="ORF">ERS852470_01399</name>
</gene>
<accession>A0A174C616</accession>
<dbReference type="GO" id="GO:0003964">
    <property type="term" value="F:RNA-directed DNA polymerase activity"/>
    <property type="evidence" value="ECO:0007669"/>
    <property type="project" value="UniProtKB-KW"/>
</dbReference>
<feature type="domain" description="Group II intron maturase-specific" evidence="1">
    <location>
        <begin position="1"/>
        <end position="62"/>
    </location>
</feature>
<evidence type="ECO:0000313" key="2">
    <source>
        <dbReference type="EMBL" id="CUO08584.1"/>
    </source>
</evidence>
<keyword evidence="2" id="KW-0695">RNA-directed DNA polymerase</keyword>
<keyword evidence="2" id="KW-0808">Transferase</keyword>